<proteinExistence type="predicted"/>
<evidence type="ECO:0000313" key="4">
    <source>
        <dbReference type="WBParaSite" id="Gr19_v10_g12172.t2"/>
    </source>
</evidence>
<keyword evidence="2" id="KW-0732">Signal</keyword>
<feature type="region of interest" description="Disordered" evidence="1">
    <location>
        <begin position="247"/>
        <end position="269"/>
    </location>
</feature>
<dbReference type="AlphaFoldDB" id="A0A914GZA5"/>
<dbReference type="PANTHER" id="PTHR37443:SF2">
    <property type="entry name" value="PROTEIN CBG15264"/>
    <property type="match status" value="1"/>
</dbReference>
<feature type="signal peptide" evidence="2">
    <location>
        <begin position="1"/>
        <end position="25"/>
    </location>
</feature>
<dbReference type="PANTHER" id="PTHR37443">
    <property type="entry name" value="PROTEIN CBG09852-RELATED"/>
    <property type="match status" value="1"/>
</dbReference>
<protein>
    <submittedName>
        <fullName evidence="4">Secreted protein</fullName>
    </submittedName>
</protein>
<name>A0A914GZA5_GLORO</name>
<organism evidence="3 4">
    <name type="scientific">Globodera rostochiensis</name>
    <name type="common">Golden nematode worm</name>
    <name type="synonym">Heterodera rostochiensis</name>
    <dbReference type="NCBI Taxonomy" id="31243"/>
    <lineage>
        <taxon>Eukaryota</taxon>
        <taxon>Metazoa</taxon>
        <taxon>Ecdysozoa</taxon>
        <taxon>Nematoda</taxon>
        <taxon>Chromadorea</taxon>
        <taxon>Rhabditida</taxon>
        <taxon>Tylenchina</taxon>
        <taxon>Tylenchomorpha</taxon>
        <taxon>Tylenchoidea</taxon>
        <taxon>Heteroderidae</taxon>
        <taxon>Heteroderinae</taxon>
        <taxon>Globodera</taxon>
    </lineage>
</organism>
<feature type="chain" id="PRO_5037041613" evidence="2">
    <location>
        <begin position="26"/>
        <end position="281"/>
    </location>
</feature>
<dbReference type="InterPro" id="IPR040271">
    <property type="entry name" value="T19C3.2-like"/>
</dbReference>
<accession>A0A914GZA5</accession>
<keyword evidence="3" id="KW-1185">Reference proteome</keyword>
<evidence type="ECO:0000256" key="2">
    <source>
        <dbReference type="SAM" id="SignalP"/>
    </source>
</evidence>
<reference evidence="4" key="1">
    <citation type="submission" date="2022-11" db="UniProtKB">
        <authorList>
            <consortium name="WormBaseParasite"/>
        </authorList>
    </citation>
    <scope>IDENTIFICATION</scope>
</reference>
<evidence type="ECO:0000256" key="1">
    <source>
        <dbReference type="SAM" id="MobiDB-lite"/>
    </source>
</evidence>
<sequence>MKTVTFVQCIWPLILPLSISSECRALSFGPLNFLIATFLDAQLVTILGNANRAENCAEWTDWGPCIWLRGDNNARWGRSFFDQLLPGRTGCRSHMFFKLLRERWGQHKYTAFENVVDYLREMTLSSAQCGQCSYQQSCGRRCHRRVSANSVVNPLFVAERRCEGVDQSVSCVSRPTAAGDCKLWPNRAIALPNVSDWMVAMIHSVQFLNCVPQTTANGVRLCRCCCAPFIARPEAPFHCEMPKEEAAKDDDAKHSIPIASPTEANASSDYAIPSQNAFFAP</sequence>
<dbReference type="WBParaSite" id="Gr19_v10_g12172.t2">
    <property type="protein sequence ID" value="Gr19_v10_g12172.t2"/>
    <property type="gene ID" value="Gr19_v10_g12172"/>
</dbReference>
<dbReference type="Proteomes" id="UP000887572">
    <property type="component" value="Unplaced"/>
</dbReference>
<evidence type="ECO:0000313" key="3">
    <source>
        <dbReference type="Proteomes" id="UP000887572"/>
    </source>
</evidence>